<proteinExistence type="predicted"/>
<dbReference type="EMBL" id="GG669516">
    <property type="protein sequence ID" value="EIE92590.1"/>
    <property type="molecule type" value="Genomic_DNA"/>
</dbReference>
<protein>
    <submittedName>
        <fullName evidence="1">Uncharacterized protein</fullName>
    </submittedName>
</protein>
<name>I1CVW0_RHIO9</name>
<sequence length="142" mass="15275">MKDVDITQCLSARFITHGDVELNNGKINSTFWKVITGGDTIRVAGGQAIRMQCDTAPITLSMALVTMFGSGVGYATVGVELDENSNDMECLVATWYVTLSSGMDKDTLLSCIYTMNPDLLLYDGSEPIALRGIKPGPLQGCE</sequence>
<accession>I1CVW0</accession>
<evidence type="ECO:0000313" key="2">
    <source>
        <dbReference type="Proteomes" id="UP000009138"/>
    </source>
</evidence>
<dbReference type="AlphaFoldDB" id="I1CVW0"/>
<organism evidence="1 2">
    <name type="scientific">Rhizopus delemar (strain RA 99-880 / ATCC MYA-4621 / FGSC 9543 / NRRL 43880)</name>
    <name type="common">Mucormycosis agent</name>
    <name type="synonym">Rhizopus arrhizus var. delemar</name>
    <dbReference type="NCBI Taxonomy" id="246409"/>
    <lineage>
        <taxon>Eukaryota</taxon>
        <taxon>Fungi</taxon>
        <taxon>Fungi incertae sedis</taxon>
        <taxon>Mucoromycota</taxon>
        <taxon>Mucoromycotina</taxon>
        <taxon>Mucoromycetes</taxon>
        <taxon>Mucorales</taxon>
        <taxon>Mucorineae</taxon>
        <taxon>Rhizopodaceae</taxon>
        <taxon>Rhizopus</taxon>
    </lineage>
</organism>
<reference evidence="1 2" key="1">
    <citation type="journal article" date="2009" name="PLoS Genet.">
        <title>Genomic analysis of the basal lineage fungus Rhizopus oryzae reveals a whole-genome duplication.</title>
        <authorList>
            <person name="Ma L.-J."/>
            <person name="Ibrahim A.S."/>
            <person name="Skory C."/>
            <person name="Grabherr M.G."/>
            <person name="Burger G."/>
            <person name="Butler M."/>
            <person name="Elias M."/>
            <person name="Idnurm A."/>
            <person name="Lang B.F."/>
            <person name="Sone T."/>
            <person name="Abe A."/>
            <person name="Calvo S.E."/>
            <person name="Corrochano L.M."/>
            <person name="Engels R."/>
            <person name="Fu J."/>
            <person name="Hansberg W."/>
            <person name="Kim J.-M."/>
            <person name="Kodira C.D."/>
            <person name="Koehrsen M.J."/>
            <person name="Liu B."/>
            <person name="Miranda-Saavedra D."/>
            <person name="O'Leary S."/>
            <person name="Ortiz-Castellanos L."/>
            <person name="Poulter R."/>
            <person name="Rodriguez-Romero J."/>
            <person name="Ruiz-Herrera J."/>
            <person name="Shen Y.-Q."/>
            <person name="Zeng Q."/>
            <person name="Galagan J."/>
            <person name="Birren B.W."/>
            <person name="Cuomo C.A."/>
            <person name="Wickes B.L."/>
        </authorList>
    </citation>
    <scope>NUCLEOTIDE SEQUENCE [LARGE SCALE GENOMIC DNA]</scope>
    <source>
        <strain evidence="2">RA 99-880 / ATCC MYA-4621 / FGSC 9543 / NRRL 43880</strain>
    </source>
</reference>
<keyword evidence="2" id="KW-1185">Reference proteome</keyword>
<dbReference type="VEuPathDB" id="FungiDB:RO3G_17301"/>
<evidence type="ECO:0000313" key="1">
    <source>
        <dbReference type="EMBL" id="EIE92590.1"/>
    </source>
</evidence>
<dbReference type="RefSeq" id="XP_067527986.1">
    <property type="nucleotide sequence ID" value="XM_067671885.1"/>
</dbReference>
<gene>
    <name evidence="1" type="ORF">RO3G_17301</name>
</gene>
<dbReference type="Proteomes" id="UP000009138">
    <property type="component" value="Unassembled WGS sequence"/>
</dbReference>
<dbReference type="InParanoid" id="I1CVW0"/>
<dbReference type="GeneID" id="93624266"/>